<protein>
    <submittedName>
        <fullName evidence="1">Uncharacterized protein</fullName>
    </submittedName>
</protein>
<sequence length="180" mass="19361">MAFCHFNLLLVLISALGRDAAVFTLQNKCEEKVWPGILTRAGKPQLANGGLTLNPGQIVHINAPTGCLVDGYNLPISIIPSGGTGDKCKAITCVSDLNQKCPNELQQVEKGKVVGCKSACMAFNKPELCCTDAFGDPNTCKPTQFSKIFKESCPMAYSYAYDDLTTTFTCNGANYLISFC</sequence>
<gene>
    <name evidence="1" type="ORF">Pint_24051</name>
</gene>
<accession>A0ACC0YM29</accession>
<organism evidence="1 2">
    <name type="scientific">Pistacia integerrima</name>
    <dbReference type="NCBI Taxonomy" id="434235"/>
    <lineage>
        <taxon>Eukaryota</taxon>
        <taxon>Viridiplantae</taxon>
        <taxon>Streptophyta</taxon>
        <taxon>Embryophyta</taxon>
        <taxon>Tracheophyta</taxon>
        <taxon>Spermatophyta</taxon>
        <taxon>Magnoliopsida</taxon>
        <taxon>eudicotyledons</taxon>
        <taxon>Gunneridae</taxon>
        <taxon>Pentapetalae</taxon>
        <taxon>rosids</taxon>
        <taxon>malvids</taxon>
        <taxon>Sapindales</taxon>
        <taxon>Anacardiaceae</taxon>
        <taxon>Pistacia</taxon>
    </lineage>
</organism>
<name>A0ACC0YM29_9ROSI</name>
<reference evidence="2" key="1">
    <citation type="journal article" date="2023" name="G3 (Bethesda)">
        <title>Genome assembly and association tests identify interacting loci associated with vigor, precocity, and sex in interspecific pistachio rootstocks.</title>
        <authorList>
            <person name="Palmer W."/>
            <person name="Jacygrad E."/>
            <person name="Sagayaradj S."/>
            <person name="Cavanaugh K."/>
            <person name="Han R."/>
            <person name="Bertier L."/>
            <person name="Beede B."/>
            <person name="Kafkas S."/>
            <person name="Golino D."/>
            <person name="Preece J."/>
            <person name="Michelmore R."/>
        </authorList>
    </citation>
    <scope>NUCLEOTIDE SEQUENCE [LARGE SCALE GENOMIC DNA]</scope>
</reference>
<evidence type="ECO:0000313" key="1">
    <source>
        <dbReference type="EMBL" id="KAJ0038476.1"/>
    </source>
</evidence>
<comment type="caution">
    <text evidence="1">The sequence shown here is derived from an EMBL/GenBank/DDBJ whole genome shotgun (WGS) entry which is preliminary data.</text>
</comment>
<proteinExistence type="predicted"/>
<keyword evidence="2" id="KW-1185">Reference proteome</keyword>
<dbReference type="Proteomes" id="UP001163603">
    <property type="component" value="Chromosome 6"/>
</dbReference>
<dbReference type="EMBL" id="CM047741">
    <property type="protein sequence ID" value="KAJ0038476.1"/>
    <property type="molecule type" value="Genomic_DNA"/>
</dbReference>
<evidence type="ECO:0000313" key="2">
    <source>
        <dbReference type="Proteomes" id="UP001163603"/>
    </source>
</evidence>